<dbReference type="InterPro" id="IPR000871">
    <property type="entry name" value="Beta-lactam_class-A"/>
</dbReference>
<dbReference type="Pfam" id="PF13354">
    <property type="entry name" value="Beta-lactamase2"/>
    <property type="match status" value="1"/>
</dbReference>
<evidence type="ECO:0000256" key="2">
    <source>
        <dbReference type="ARBA" id="ARBA00030171"/>
    </source>
</evidence>
<name>A0A6L5G293_9ACTN</name>
<dbReference type="AlphaFoldDB" id="A0A6L5G293"/>
<dbReference type="PANTHER" id="PTHR35333">
    <property type="entry name" value="BETA-LACTAMASE"/>
    <property type="match status" value="1"/>
</dbReference>
<keyword evidence="7" id="KW-1185">Reference proteome</keyword>
<dbReference type="GO" id="GO:0008800">
    <property type="term" value="F:beta-lactamase activity"/>
    <property type="evidence" value="ECO:0007669"/>
    <property type="project" value="InterPro"/>
</dbReference>
<accession>A0A6L5G293</accession>
<evidence type="ECO:0000256" key="1">
    <source>
        <dbReference type="ARBA" id="ARBA00018879"/>
    </source>
</evidence>
<evidence type="ECO:0000313" key="6">
    <source>
        <dbReference type="EMBL" id="MQM24276.1"/>
    </source>
</evidence>
<evidence type="ECO:0000313" key="7">
    <source>
        <dbReference type="Proteomes" id="UP000477750"/>
    </source>
</evidence>
<organism evidence="6 7">
    <name type="scientific">Glycomyces albidus</name>
    <dbReference type="NCBI Taxonomy" id="2656774"/>
    <lineage>
        <taxon>Bacteria</taxon>
        <taxon>Bacillati</taxon>
        <taxon>Actinomycetota</taxon>
        <taxon>Actinomycetes</taxon>
        <taxon>Glycomycetales</taxon>
        <taxon>Glycomycetaceae</taxon>
        <taxon>Glycomyces</taxon>
    </lineage>
</organism>
<feature type="transmembrane region" description="Helical" evidence="4">
    <location>
        <begin position="21"/>
        <end position="39"/>
    </location>
</feature>
<dbReference type="GO" id="GO:0046677">
    <property type="term" value="P:response to antibiotic"/>
    <property type="evidence" value="ECO:0007669"/>
    <property type="project" value="InterPro"/>
</dbReference>
<dbReference type="Proteomes" id="UP000477750">
    <property type="component" value="Unassembled WGS sequence"/>
</dbReference>
<dbReference type="Gene3D" id="3.40.710.10">
    <property type="entry name" value="DD-peptidase/beta-lactamase superfamily"/>
    <property type="match status" value="1"/>
</dbReference>
<dbReference type="RefSeq" id="WP_153023447.1">
    <property type="nucleotide sequence ID" value="NZ_WIAO01000001.1"/>
</dbReference>
<keyword evidence="4" id="KW-0472">Membrane</keyword>
<dbReference type="SUPFAM" id="SSF56601">
    <property type="entry name" value="beta-lactamase/transpeptidase-like"/>
    <property type="match status" value="1"/>
</dbReference>
<protein>
    <recommendedName>
        <fullName evidence="1">Beta-lactamase</fullName>
    </recommendedName>
    <alternativeName>
        <fullName evidence="2">Penicillinase</fullName>
    </alternativeName>
</protein>
<keyword evidence="4" id="KW-1133">Transmembrane helix</keyword>
<proteinExistence type="predicted"/>
<sequence length="311" mass="31768">MPNQRIDGGLARLHRRTLLRLTVPVAVAAAGAAALAAVGDGGTGAADTATPATEPGGLGGGTATRGAAADTTYADLLASRLAERIDAHLADTGTSADVSVAASRGPVRIAYEPDLRHDTASIVKTQLLVMALRHHGSVDDAPDERLRPMITASDNSAATAVYRDLGGADALAQACADYGMTGTEPRQDAWGLTDTTAPDQLTLLGHALYEGLLDADQVAYARELMSSVVASQDWGVSAAAADGETVWLKNGWDTRTALGGRWVVNTTGILAGDTDTPTRLAVLTSGTGSQSEGVALVESLAALARSTLDGE</sequence>
<dbReference type="InterPro" id="IPR045155">
    <property type="entry name" value="Beta-lactam_cat"/>
</dbReference>
<evidence type="ECO:0000259" key="5">
    <source>
        <dbReference type="Pfam" id="PF13354"/>
    </source>
</evidence>
<dbReference type="PROSITE" id="PS51318">
    <property type="entry name" value="TAT"/>
    <property type="match status" value="1"/>
</dbReference>
<reference evidence="6 7" key="1">
    <citation type="submission" date="2019-10" db="EMBL/GenBank/DDBJ databases">
        <title>Glycomyces albidus sp. nov., a novel actinomycete isolated from rhizosphere soil of wheat (Triticum aestivum L.).</title>
        <authorList>
            <person name="Qian L."/>
        </authorList>
    </citation>
    <scope>NUCLEOTIDE SEQUENCE [LARGE SCALE GENOMIC DNA]</scope>
    <source>
        <strain evidence="6 7">NEAU-7082</strain>
    </source>
</reference>
<dbReference type="InterPro" id="IPR006311">
    <property type="entry name" value="TAT_signal"/>
</dbReference>
<dbReference type="GO" id="GO:0030655">
    <property type="term" value="P:beta-lactam antibiotic catabolic process"/>
    <property type="evidence" value="ECO:0007669"/>
    <property type="project" value="InterPro"/>
</dbReference>
<dbReference type="PANTHER" id="PTHR35333:SF3">
    <property type="entry name" value="BETA-LACTAMASE-TYPE TRANSPEPTIDASE FOLD CONTAINING PROTEIN"/>
    <property type="match status" value="1"/>
</dbReference>
<evidence type="ECO:0000256" key="3">
    <source>
        <dbReference type="SAM" id="MobiDB-lite"/>
    </source>
</evidence>
<keyword evidence="4" id="KW-0812">Transmembrane</keyword>
<evidence type="ECO:0000256" key="4">
    <source>
        <dbReference type="SAM" id="Phobius"/>
    </source>
</evidence>
<dbReference type="EMBL" id="WIAO01000001">
    <property type="protein sequence ID" value="MQM24276.1"/>
    <property type="molecule type" value="Genomic_DNA"/>
</dbReference>
<feature type="compositionally biased region" description="Low complexity" evidence="3">
    <location>
        <begin position="45"/>
        <end position="55"/>
    </location>
</feature>
<dbReference type="InterPro" id="IPR012338">
    <property type="entry name" value="Beta-lactam/transpept-like"/>
</dbReference>
<comment type="caution">
    <text evidence="6">The sequence shown here is derived from an EMBL/GenBank/DDBJ whole genome shotgun (WGS) entry which is preliminary data.</text>
</comment>
<feature type="region of interest" description="Disordered" evidence="3">
    <location>
        <begin position="43"/>
        <end position="64"/>
    </location>
</feature>
<gene>
    <name evidence="6" type="ORF">GFD30_01585</name>
</gene>
<feature type="domain" description="Beta-lactamase class A catalytic" evidence="5">
    <location>
        <begin position="147"/>
        <end position="284"/>
    </location>
</feature>